<comment type="caution">
    <text evidence="5">The sequence shown here is derived from an EMBL/GenBank/DDBJ whole genome shotgun (WGS) entry which is preliminary data.</text>
</comment>
<keyword evidence="2" id="KW-0238">DNA-binding</keyword>
<dbReference type="InterPro" id="IPR036388">
    <property type="entry name" value="WH-like_DNA-bd_sf"/>
</dbReference>
<evidence type="ECO:0000259" key="4">
    <source>
        <dbReference type="PROSITE" id="PS51063"/>
    </source>
</evidence>
<sequence length="242" mass="27968">MLTKDFLRDRHRSELTKDDIAALESSISEVKDYGARETLIRAGERVRQSTLLLEGLMCRYMDDRQGERQLVAVHVAGDFVDLHGFPLRRLDHDVATLTEVRLAFVPHGKLLEIVAERPNLTRILWFSTLIDAAMHREWIFRLGRLNAYGRIAHFFCEIDAKLQAVNRSDGHHFPLPINQNDLGEACGMTGVHVNRILRQLREEGVMTFRGGEVAILDRKRLERIAEFDPHYLYLDENDPDRN</sequence>
<organism evidence="5 6">
    <name type="scientific">Sphingobium boeckii</name>
    <dbReference type="NCBI Taxonomy" id="1082345"/>
    <lineage>
        <taxon>Bacteria</taxon>
        <taxon>Pseudomonadati</taxon>
        <taxon>Pseudomonadota</taxon>
        <taxon>Alphaproteobacteria</taxon>
        <taxon>Sphingomonadales</taxon>
        <taxon>Sphingomonadaceae</taxon>
        <taxon>Sphingobium</taxon>
    </lineage>
</organism>
<dbReference type="Proteomes" id="UP000549617">
    <property type="component" value="Unassembled WGS sequence"/>
</dbReference>
<feature type="domain" description="HTH crp-type" evidence="4">
    <location>
        <begin position="145"/>
        <end position="219"/>
    </location>
</feature>
<evidence type="ECO:0000256" key="1">
    <source>
        <dbReference type="ARBA" id="ARBA00023015"/>
    </source>
</evidence>
<dbReference type="Pfam" id="PF00027">
    <property type="entry name" value="cNMP_binding"/>
    <property type="match status" value="1"/>
</dbReference>
<dbReference type="Gene3D" id="2.60.120.10">
    <property type="entry name" value="Jelly Rolls"/>
    <property type="match status" value="1"/>
</dbReference>
<dbReference type="InterPro" id="IPR036390">
    <property type="entry name" value="WH_DNA-bd_sf"/>
</dbReference>
<dbReference type="InterPro" id="IPR014710">
    <property type="entry name" value="RmlC-like_jellyroll"/>
</dbReference>
<evidence type="ECO:0000313" key="6">
    <source>
        <dbReference type="Proteomes" id="UP000549617"/>
    </source>
</evidence>
<dbReference type="SUPFAM" id="SSF51206">
    <property type="entry name" value="cAMP-binding domain-like"/>
    <property type="match status" value="1"/>
</dbReference>
<accession>A0A7W9ECX2</accession>
<dbReference type="InterPro" id="IPR000595">
    <property type="entry name" value="cNMP-bd_dom"/>
</dbReference>
<dbReference type="InterPro" id="IPR012318">
    <property type="entry name" value="HTH_CRP"/>
</dbReference>
<keyword evidence="1" id="KW-0805">Transcription regulation</keyword>
<keyword evidence="6" id="KW-1185">Reference proteome</keyword>
<dbReference type="InterPro" id="IPR018490">
    <property type="entry name" value="cNMP-bd_dom_sf"/>
</dbReference>
<evidence type="ECO:0000256" key="3">
    <source>
        <dbReference type="ARBA" id="ARBA00023163"/>
    </source>
</evidence>
<reference evidence="5 6" key="1">
    <citation type="submission" date="2020-08" db="EMBL/GenBank/DDBJ databases">
        <title>Genomic Encyclopedia of Type Strains, Phase IV (KMG-IV): sequencing the most valuable type-strain genomes for metagenomic binning, comparative biology and taxonomic classification.</title>
        <authorList>
            <person name="Goeker M."/>
        </authorList>
    </citation>
    <scope>NUCLEOTIDE SEQUENCE [LARGE SCALE GENOMIC DNA]</scope>
    <source>
        <strain evidence="5 6">DSM 25079</strain>
    </source>
</reference>
<keyword evidence="3" id="KW-0804">Transcription</keyword>
<dbReference type="SUPFAM" id="SSF46785">
    <property type="entry name" value="Winged helix' DNA-binding domain"/>
    <property type="match status" value="1"/>
</dbReference>
<dbReference type="RefSeq" id="WP_184014900.1">
    <property type="nucleotide sequence ID" value="NZ_JACIJC010000001.1"/>
</dbReference>
<dbReference type="AlphaFoldDB" id="A0A7W9ECX2"/>
<gene>
    <name evidence="5" type="ORF">FHS49_000503</name>
</gene>
<protein>
    <submittedName>
        <fullName evidence="5">CRP-like cAMP-binding protein</fullName>
    </submittedName>
</protein>
<proteinExistence type="predicted"/>
<dbReference type="Pfam" id="PF13545">
    <property type="entry name" value="HTH_Crp_2"/>
    <property type="match status" value="1"/>
</dbReference>
<dbReference type="SMART" id="SM00419">
    <property type="entry name" value="HTH_CRP"/>
    <property type="match status" value="1"/>
</dbReference>
<dbReference type="GO" id="GO:0006355">
    <property type="term" value="P:regulation of DNA-templated transcription"/>
    <property type="evidence" value="ECO:0007669"/>
    <property type="project" value="InterPro"/>
</dbReference>
<dbReference type="CDD" id="cd00038">
    <property type="entry name" value="CAP_ED"/>
    <property type="match status" value="1"/>
</dbReference>
<dbReference type="EMBL" id="JACIJC010000001">
    <property type="protein sequence ID" value="MBB5684512.1"/>
    <property type="molecule type" value="Genomic_DNA"/>
</dbReference>
<dbReference type="GO" id="GO:0003677">
    <property type="term" value="F:DNA binding"/>
    <property type="evidence" value="ECO:0007669"/>
    <property type="project" value="UniProtKB-KW"/>
</dbReference>
<evidence type="ECO:0000313" key="5">
    <source>
        <dbReference type="EMBL" id="MBB5684512.1"/>
    </source>
</evidence>
<name>A0A7W9ECX2_9SPHN</name>
<dbReference type="Gene3D" id="1.10.10.10">
    <property type="entry name" value="Winged helix-like DNA-binding domain superfamily/Winged helix DNA-binding domain"/>
    <property type="match status" value="1"/>
</dbReference>
<dbReference type="PROSITE" id="PS51063">
    <property type="entry name" value="HTH_CRP_2"/>
    <property type="match status" value="1"/>
</dbReference>
<evidence type="ECO:0000256" key="2">
    <source>
        <dbReference type="ARBA" id="ARBA00023125"/>
    </source>
</evidence>